<dbReference type="EMBL" id="MU129066">
    <property type="protein sequence ID" value="KAF9508058.1"/>
    <property type="molecule type" value="Genomic_DNA"/>
</dbReference>
<dbReference type="GO" id="GO:0061617">
    <property type="term" value="C:MICOS complex"/>
    <property type="evidence" value="ECO:0007669"/>
    <property type="project" value="UniProtKB-UniRule"/>
</dbReference>
<dbReference type="PANTHER" id="PTHR28268">
    <property type="entry name" value="MICOS SUBUNIT MIC26"/>
    <property type="match status" value="1"/>
</dbReference>
<comment type="function">
    <text evidence="1">Component of the MICOS complex, a large protein complex of the mitochondrial inner membrane that plays crucial roles in the maintenance of crista junctions, inner membrane architecture, and formation of contact sites to the outer membrane.</text>
</comment>
<dbReference type="InterPro" id="IPR033181">
    <property type="entry name" value="Mic26_fungi"/>
</dbReference>
<dbReference type="InterPro" id="IPR019166">
    <property type="entry name" value="MIC26/MIC27"/>
</dbReference>
<dbReference type="PANTHER" id="PTHR28268:SF1">
    <property type="entry name" value="MICOS SUBUNIT MIC26"/>
    <property type="match status" value="1"/>
</dbReference>
<sequence length="243" mass="26305">MAQFTLPLRTFSTVAGVSGILLASRPLRLDAPTPSPSPLASGSSSSRRLSIYPEPEPEIVLVETHTELERQIGSVRVKATGVYNNAQVQVQSAISKWIGVEEAVEHRVKSIIPKDEAFTPGILYIGVAALAGSIFARSRTLPVRVLLPPTLFILAFPQFLPKTSANLRGYFGSLEDTYTPSIAAQHDALKKSLHDAFVQAWKSYEKASSSTKEGVQSTLTKVEEWSGLKLGADEKGKRDSSSP</sequence>
<dbReference type="AlphaFoldDB" id="A0A9P6DR43"/>
<evidence type="ECO:0000313" key="2">
    <source>
        <dbReference type="EMBL" id="KAF9508058.1"/>
    </source>
</evidence>
<keyword evidence="3" id="KW-1185">Reference proteome</keyword>
<evidence type="ECO:0000313" key="3">
    <source>
        <dbReference type="Proteomes" id="UP000886523"/>
    </source>
</evidence>
<comment type="caution">
    <text evidence="2">The sequence shown here is derived from an EMBL/GenBank/DDBJ whole genome shotgun (WGS) entry which is preliminary data.</text>
</comment>
<dbReference type="OrthoDB" id="2399148at2759"/>
<evidence type="ECO:0000256" key="1">
    <source>
        <dbReference type="RuleBase" id="RU363021"/>
    </source>
</evidence>
<dbReference type="GO" id="GO:0044284">
    <property type="term" value="C:mitochondrial crista junction"/>
    <property type="evidence" value="ECO:0007669"/>
    <property type="project" value="TreeGrafter"/>
</dbReference>
<name>A0A9P6DR43_9AGAM</name>
<comment type="subunit">
    <text evidence="1">Component of the mitochondrial contact site and cristae organizing system (MICOS) complex.</text>
</comment>
<gene>
    <name evidence="2" type="ORF">BS47DRAFT_1332924</name>
</gene>
<keyword evidence="1" id="KW-0999">Mitochondrion inner membrane</keyword>
<organism evidence="2 3">
    <name type="scientific">Hydnum rufescens UP504</name>
    <dbReference type="NCBI Taxonomy" id="1448309"/>
    <lineage>
        <taxon>Eukaryota</taxon>
        <taxon>Fungi</taxon>
        <taxon>Dikarya</taxon>
        <taxon>Basidiomycota</taxon>
        <taxon>Agaricomycotina</taxon>
        <taxon>Agaricomycetes</taxon>
        <taxon>Cantharellales</taxon>
        <taxon>Hydnaceae</taxon>
        <taxon>Hydnum</taxon>
    </lineage>
</organism>
<proteinExistence type="predicted"/>
<keyword evidence="1" id="KW-0496">Mitochondrion</keyword>
<dbReference type="Pfam" id="PF09769">
    <property type="entry name" value="ApoO"/>
    <property type="match status" value="1"/>
</dbReference>
<protein>
    <recommendedName>
        <fullName evidence="1">MICOS complex subunit</fullName>
    </recommendedName>
</protein>
<keyword evidence="1" id="KW-0472">Membrane</keyword>
<reference evidence="2" key="1">
    <citation type="journal article" date="2020" name="Nat. Commun.">
        <title>Large-scale genome sequencing of mycorrhizal fungi provides insights into the early evolution of symbiotic traits.</title>
        <authorList>
            <person name="Miyauchi S."/>
            <person name="Kiss E."/>
            <person name="Kuo A."/>
            <person name="Drula E."/>
            <person name="Kohler A."/>
            <person name="Sanchez-Garcia M."/>
            <person name="Morin E."/>
            <person name="Andreopoulos B."/>
            <person name="Barry K.W."/>
            <person name="Bonito G."/>
            <person name="Buee M."/>
            <person name="Carver A."/>
            <person name="Chen C."/>
            <person name="Cichocki N."/>
            <person name="Clum A."/>
            <person name="Culley D."/>
            <person name="Crous P.W."/>
            <person name="Fauchery L."/>
            <person name="Girlanda M."/>
            <person name="Hayes R.D."/>
            <person name="Keri Z."/>
            <person name="LaButti K."/>
            <person name="Lipzen A."/>
            <person name="Lombard V."/>
            <person name="Magnuson J."/>
            <person name="Maillard F."/>
            <person name="Murat C."/>
            <person name="Nolan M."/>
            <person name="Ohm R.A."/>
            <person name="Pangilinan J."/>
            <person name="Pereira M.F."/>
            <person name="Perotto S."/>
            <person name="Peter M."/>
            <person name="Pfister S."/>
            <person name="Riley R."/>
            <person name="Sitrit Y."/>
            <person name="Stielow J.B."/>
            <person name="Szollosi G."/>
            <person name="Zifcakova L."/>
            <person name="Stursova M."/>
            <person name="Spatafora J.W."/>
            <person name="Tedersoo L."/>
            <person name="Vaario L.M."/>
            <person name="Yamada A."/>
            <person name="Yan M."/>
            <person name="Wang P."/>
            <person name="Xu J."/>
            <person name="Bruns T."/>
            <person name="Baldrian P."/>
            <person name="Vilgalys R."/>
            <person name="Dunand C."/>
            <person name="Henrissat B."/>
            <person name="Grigoriev I.V."/>
            <person name="Hibbett D."/>
            <person name="Nagy L.G."/>
            <person name="Martin F.M."/>
        </authorList>
    </citation>
    <scope>NUCLEOTIDE SEQUENCE</scope>
    <source>
        <strain evidence="2">UP504</strain>
    </source>
</reference>
<accession>A0A9P6DR43</accession>
<dbReference type="GO" id="GO:0042407">
    <property type="term" value="P:cristae formation"/>
    <property type="evidence" value="ECO:0007669"/>
    <property type="project" value="InterPro"/>
</dbReference>
<comment type="subcellular location">
    <subcellularLocation>
        <location evidence="1">Mitochondrion inner membrane</location>
    </subcellularLocation>
</comment>
<dbReference type="Proteomes" id="UP000886523">
    <property type="component" value="Unassembled WGS sequence"/>
</dbReference>